<dbReference type="GO" id="GO:0016747">
    <property type="term" value="F:acyltransferase activity, transferring groups other than amino-acyl groups"/>
    <property type="evidence" value="ECO:0007669"/>
    <property type="project" value="InterPro"/>
</dbReference>
<evidence type="ECO:0000259" key="1">
    <source>
        <dbReference type="PROSITE" id="PS51186"/>
    </source>
</evidence>
<dbReference type="AlphaFoldDB" id="A0A451A144"/>
<dbReference type="SUPFAM" id="SSF55729">
    <property type="entry name" value="Acyl-CoA N-acyltransferases (Nat)"/>
    <property type="match status" value="1"/>
</dbReference>
<dbReference type="InterPro" id="IPR000182">
    <property type="entry name" value="GNAT_dom"/>
</dbReference>
<proteinExistence type="predicted"/>
<reference evidence="2" key="1">
    <citation type="submission" date="2019-02" db="EMBL/GenBank/DDBJ databases">
        <authorList>
            <person name="Gruber-Vodicka R. H."/>
            <person name="Seah K. B. B."/>
        </authorList>
    </citation>
    <scope>NUCLEOTIDE SEQUENCE</scope>
    <source>
        <strain evidence="2">BECK_BY1</strain>
    </source>
</reference>
<feature type="domain" description="N-acetyltransferase" evidence="1">
    <location>
        <begin position="7"/>
        <end position="200"/>
    </location>
</feature>
<evidence type="ECO:0000313" key="2">
    <source>
        <dbReference type="EMBL" id="VFK59754.1"/>
    </source>
</evidence>
<accession>A0A451A144</accession>
<dbReference type="InterPro" id="IPR016181">
    <property type="entry name" value="Acyl_CoA_acyltransferase"/>
</dbReference>
<name>A0A451A144_9GAMM</name>
<dbReference type="PROSITE" id="PS51186">
    <property type="entry name" value="GNAT"/>
    <property type="match status" value="1"/>
</dbReference>
<gene>
    <name evidence="2" type="ORF">BECKTUN1418D_GA0071000_11082</name>
</gene>
<organism evidence="2">
    <name type="scientific">Candidatus Kentrum sp. TUN</name>
    <dbReference type="NCBI Taxonomy" id="2126343"/>
    <lineage>
        <taxon>Bacteria</taxon>
        <taxon>Pseudomonadati</taxon>
        <taxon>Pseudomonadota</taxon>
        <taxon>Gammaproteobacteria</taxon>
        <taxon>Candidatus Kentrum</taxon>
    </lineage>
</organism>
<dbReference type="Gene3D" id="3.40.630.30">
    <property type="match status" value="1"/>
</dbReference>
<sequence>MTNNGNLILRVSTMADVDELRELHLKTHRDEEDALRKDEIIHLMDIFPYGNLVAVFNNRICGHSVSVLTKENELLKEFSWYDRFYGHDPNGDCVYGLELAVMRPSKENIKLGHILVNYSMDRLRTDKIKKIYIGASIRRFEKFVLKTKNHDIGEYLRTGGNGRVDPVVGFYKSLGFKEIRPLKNYYPDSRSFDWALLMVS</sequence>
<dbReference type="EMBL" id="CAADFX010000108">
    <property type="protein sequence ID" value="VFK59754.1"/>
    <property type="molecule type" value="Genomic_DNA"/>
</dbReference>
<protein>
    <recommendedName>
        <fullName evidence="1">N-acetyltransferase domain-containing protein</fullName>
    </recommendedName>
</protein>